<dbReference type="Proteomes" id="UP001145114">
    <property type="component" value="Unassembled WGS sequence"/>
</dbReference>
<evidence type="ECO:0000313" key="1">
    <source>
        <dbReference type="EMBL" id="KAJ1674157.1"/>
    </source>
</evidence>
<reference evidence="1" key="1">
    <citation type="submission" date="2022-06" db="EMBL/GenBank/DDBJ databases">
        <title>Phylogenomic reconstructions and comparative analyses of Kickxellomycotina fungi.</title>
        <authorList>
            <person name="Reynolds N.K."/>
            <person name="Stajich J.E."/>
            <person name="Barry K."/>
            <person name="Grigoriev I.V."/>
            <person name="Crous P."/>
            <person name="Smith M.E."/>
        </authorList>
    </citation>
    <scope>NUCLEOTIDE SEQUENCE</scope>
    <source>
        <strain evidence="1">RSA 2271</strain>
    </source>
</reference>
<name>A0ACC1HFY2_9FUNG</name>
<organism evidence="1 2">
    <name type="scientific">Spiromyces aspiralis</name>
    <dbReference type="NCBI Taxonomy" id="68401"/>
    <lineage>
        <taxon>Eukaryota</taxon>
        <taxon>Fungi</taxon>
        <taxon>Fungi incertae sedis</taxon>
        <taxon>Zoopagomycota</taxon>
        <taxon>Kickxellomycotina</taxon>
        <taxon>Kickxellomycetes</taxon>
        <taxon>Kickxellales</taxon>
        <taxon>Kickxellaceae</taxon>
        <taxon>Spiromyces</taxon>
    </lineage>
</organism>
<sequence length="474" mass="51906">MPSAVTDTTYDISGSAANDYDQHHNDDDEPRANGETQSLLPFAQRATRRFGVTREELVKLVRAKDDDRASEHLQSLGGVEELCKKLHTSSSEGLRIDHEGGEDGYDVRRRRGSFLQFYRRPSLGKRGGALSEQQQSPEVIDRQRVFGKNPPMVTFWQLLLKTYNDKTLIMLTIAAVISLIINIYDDLWGSKRDDDTKLGWVDGAAILVAVLVVCLTNAINDYNQEKNFRKLNAKKDDRMVRVIRMGRETEIPVADIVVGDILLVECGDVVPVDGIVTSGSRLACDESSLTGESDQVKKGLASEGRDPLIISGSQVTDGGGRMVVIAVGESSSYGRFINMLQSGRGGDDASSDTDDEADAQDSSETPLQRKLDVLVEHITKFGIFSALLMLIVLLVRYLVTYSLNSDSLFPPFDEFIGVMVGIIIQAITIVVIAVPEGLPMAVTIALVYASSRMIKDNNLVRQLAACETMGGVTA</sequence>
<keyword evidence="2" id="KW-1185">Reference proteome</keyword>
<proteinExistence type="predicted"/>
<evidence type="ECO:0000313" key="2">
    <source>
        <dbReference type="Proteomes" id="UP001145114"/>
    </source>
</evidence>
<gene>
    <name evidence="1" type="primary">PMC1_2</name>
    <name evidence="1" type="ORF">EV182_003843</name>
</gene>
<feature type="non-terminal residue" evidence="1">
    <location>
        <position position="474"/>
    </location>
</feature>
<accession>A0ACC1HFY2</accession>
<dbReference type="EMBL" id="JAMZIH010006211">
    <property type="protein sequence ID" value="KAJ1674157.1"/>
    <property type="molecule type" value="Genomic_DNA"/>
</dbReference>
<comment type="caution">
    <text evidence="1">The sequence shown here is derived from an EMBL/GenBank/DDBJ whole genome shotgun (WGS) entry which is preliminary data.</text>
</comment>
<protein>
    <submittedName>
        <fullName evidence="1">Plasma membrane calcium</fullName>
    </submittedName>
</protein>